<evidence type="ECO:0000256" key="1">
    <source>
        <dbReference type="ARBA" id="ARBA00022729"/>
    </source>
</evidence>
<evidence type="ECO:0000313" key="5">
    <source>
        <dbReference type="Proteomes" id="UP000005632"/>
    </source>
</evidence>
<dbReference type="GO" id="GO:0030288">
    <property type="term" value="C:outer membrane-bounded periplasmic space"/>
    <property type="evidence" value="ECO:0007669"/>
    <property type="project" value="TreeGrafter"/>
</dbReference>
<feature type="binding site" evidence="2">
    <location>
        <position position="227"/>
    </location>
    <ligand>
        <name>Fe cation</name>
        <dbReference type="ChEBI" id="CHEBI:24875"/>
    </ligand>
</feature>
<keyword evidence="2" id="KW-0479">Metal-binding</keyword>
<keyword evidence="1 3" id="KW-0732">Signal</keyword>
<dbReference type="GO" id="GO:0015888">
    <property type="term" value="P:thiamine transport"/>
    <property type="evidence" value="ECO:0007669"/>
    <property type="project" value="TreeGrafter"/>
</dbReference>
<feature type="chain" id="PRO_5003513909" evidence="3">
    <location>
        <begin position="21"/>
        <end position="338"/>
    </location>
</feature>
<dbReference type="GO" id="GO:0030976">
    <property type="term" value="F:thiamine pyrophosphate binding"/>
    <property type="evidence" value="ECO:0007669"/>
    <property type="project" value="TreeGrafter"/>
</dbReference>
<keyword evidence="2" id="KW-0408">Iron</keyword>
<dbReference type="eggNOG" id="COG1840">
    <property type="taxonomic scope" value="Bacteria"/>
</dbReference>
<dbReference type="Gene3D" id="3.40.190.10">
    <property type="entry name" value="Periplasmic binding protein-like II"/>
    <property type="match status" value="2"/>
</dbReference>
<accession>G8QTY7</accession>
<proteinExistence type="predicted"/>
<dbReference type="SUPFAM" id="SSF53850">
    <property type="entry name" value="Periplasmic binding protein-like II"/>
    <property type="match status" value="1"/>
</dbReference>
<evidence type="ECO:0000313" key="4">
    <source>
        <dbReference type="EMBL" id="AEV29163.1"/>
    </source>
</evidence>
<dbReference type="AlphaFoldDB" id="G8QTY7"/>
<gene>
    <name evidence="4" type="ordered locus">SpiGrapes_1350</name>
</gene>
<dbReference type="PANTHER" id="PTHR30006">
    <property type="entry name" value="THIAMINE-BINDING PERIPLASMIC PROTEIN-RELATED"/>
    <property type="match status" value="1"/>
</dbReference>
<dbReference type="GO" id="GO:0030975">
    <property type="term" value="F:thiamine binding"/>
    <property type="evidence" value="ECO:0007669"/>
    <property type="project" value="TreeGrafter"/>
</dbReference>
<dbReference type="EMBL" id="CP003155">
    <property type="protein sequence ID" value="AEV29163.1"/>
    <property type="molecule type" value="Genomic_DNA"/>
</dbReference>
<dbReference type="Proteomes" id="UP000005632">
    <property type="component" value="Chromosome"/>
</dbReference>
<dbReference type="InterPro" id="IPR006059">
    <property type="entry name" value="SBP"/>
</dbReference>
<dbReference type="PIRSF" id="PIRSF002825">
    <property type="entry name" value="CfbpA"/>
    <property type="match status" value="1"/>
</dbReference>
<reference evidence="4 5" key="1">
    <citation type="submission" date="2011-11" db="EMBL/GenBank/DDBJ databases">
        <title>Complete sequence of Spirochaeta sp. grapes.</title>
        <authorList>
            <consortium name="US DOE Joint Genome Institute"/>
            <person name="Lucas S."/>
            <person name="Han J."/>
            <person name="Lapidus A."/>
            <person name="Cheng J.-F."/>
            <person name="Goodwin L."/>
            <person name="Pitluck S."/>
            <person name="Peters L."/>
            <person name="Ovchinnikova G."/>
            <person name="Munk A.C."/>
            <person name="Detter J.C."/>
            <person name="Han C."/>
            <person name="Tapia R."/>
            <person name="Land M."/>
            <person name="Hauser L."/>
            <person name="Kyrpides N."/>
            <person name="Ivanova N."/>
            <person name="Pagani I."/>
            <person name="Ritalahtilisa K."/>
            <person name="Loeffler F."/>
            <person name="Woyke T."/>
        </authorList>
    </citation>
    <scope>NUCLEOTIDE SEQUENCE [LARGE SCALE GENOMIC DNA]</scope>
    <source>
        <strain evidence="5">ATCC BAA-1885 / DSM 22778 / Grapes</strain>
    </source>
</reference>
<dbReference type="HOGENOM" id="CLU_026974_0_0_12"/>
<evidence type="ECO:0000256" key="3">
    <source>
        <dbReference type="SAM" id="SignalP"/>
    </source>
</evidence>
<dbReference type="CDD" id="cd13547">
    <property type="entry name" value="PBP2_Fbp_like_2"/>
    <property type="match status" value="1"/>
</dbReference>
<sequence length="338" mass="36343">MKKVLIALMVLVLTVPMLFANGSKETSPKGEEKLELMVYTSMKENLIGGIRDAFLQKYPNISFDYYSAGAGKLMAKIATERQAGSVACDVLWTSEVPDFIGLKNEGVLLSYKSPESKEVVSTIDDPDGYFTAARLGTLGIAYNTNLIKTPPKTWDDLLKSEYKDNFAIANPALSGTSMVSVGMIVENLGWDFIQKLADNGTRMGQGSGQVVDDTAAGDVAACIGVDYITIDKIVKGATLGFAYTDKMLVVPSPVAIMANTKNDNAAKLFVDFLLSPEGQKIIASSYTLPVREDVAVRTDLGLIDPAAAKARAMSLDYAALGTNKAAYIDKFTAIIQNK</sequence>
<protein>
    <submittedName>
        <fullName evidence="4">ABC-type Fe3+ transport system, periplasmic component</fullName>
    </submittedName>
</protein>
<dbReference type="STRING" id="158190.SpiGrapes_1350"/>
<keyword evidence="5" id="KW-1185">Reference proteome</keyword>
<dbReference type="GO" id="GO:0046872">
    <property type="term" value="F:metal ion binding"/>
    <property type="evidence" value="ECO:0007669"/>
    <property type="project" value="UniProtKB-KW"/>
</dbReference>
<organism evidence="4 5">
    <name type="scientific">Sphaerochaeta pleomorpha (strain ATCC BAA-1885 / DSM 22778 / Grapes)</name>
    <dbReference type="NCBI Taxonomy" id="158190"/>
    <lineage>
        <taxon>Bacteria</taxon>
        <taxon>Pseudomonadati</taxon>
        <taxon>Spirochaetota</taxon>
        <taxon>Spirochaetia</taxon>
        <taxon>Spirochaetales</taxon>
        <taxon>Sphaerochaetaceae</taxon>
        <taxon>Sphaerochaeta</taxon>
    </lineage>
</organism>
<dbReference type="RefSeq" id="WP_014270012.1">
    <property type="nucleotide sequence ID" value="NC_016633.1"/>
</dbReference>
<dbReference type="PANTHER" id="PTHR30006:SF2">
    <property type="entry name" value="ABC TRANSPORTER SUBSTRATE-BINDING PROTEIN"/>
    <property type="match status" value="1"/>
</dbReference>
<feature type="signal peptide" evidence="3">
    <location>
        <begin position="1"/>
        <end position="20"/>
    </location>
</feature>
<dbReference type="InterPro" id="IPR026045">
    <property type="entry name" value="Ferric-bd"/>
</dbReference>
<dbReference type="Pfam" id="PF01547">
    <property type="entry name" value="SBP_bac_1"/>
    <property type="match status" value="1"/>
</dbReference>
<name>G8QTY7_SPHPG</name>
<dbReference type="KEGG" id="sgp:SpiGrapes_1350"/>
<evidence type="ECO:0000256" key="2">
    <source>
        <dbReference type="PIRSR" id="PIRSR002825-1"/>
    </source>
</evidence>